<dbReference type="Pfam" id="PF13816">
    <property type="entry name" value="Dehydratase_hem"/>
    <property type="match status" value="1"/>
</dbReference>
<proteinExistence type="predicted"/>
<keyword evidence="5" id="KW-0456">Lyase</keyword>
<evidence type="ECO:0000256" key="1">
    <source>
        <dbReference type="ARBA" id="ARBA00001970"/>
    </source>
</evidence>
<keyword evidence="7" id="KW-1185">Reference proteome</keyword>
<accession>A0ABR3P887</accession>
<evidence type="ECO:0008006" key="8">
    <source>
        <dbReference type="Google" id="ProtNLM"/>
    </source>
</evidence>
<evidence type="ECO:0000313" key="6">
    <source>
        <dbReference type="EMBL" id="KAL1301911.1"/>
    </source>
</evidence>
<keyword evidence="3" id="KW-0479">Metal-binding</keyword>
<dbReference type="InterPro" id="IPR025702">
    <property type="entry name" value="OXD"/>
</dbReference>
<evidence type="ECO:0000313" key="7">
    <source>
        <dbReference type="Proteomes" id="UP001562354"/>
    </source>
</evidence>
<gene>
    <name evidence="6" type="ORF">AAFC00_006089</name>
</gene>
<evidence type="ECO:0000256" key="2">
    <source>
        <dbReference type="ARBA" id="ARBA00022617"/>
    </source>
</evidence>
<evidence type="ECO:0000256" key="5">
    <source>
        <dbReference type="ARBA" id="ARBA00023239"/>
    </source>
</evidence>
<organism evidence="6 7">
    <name type="scientific">Neodothiora populina</name>
    <dbReference type="NCBI Taxonomy" id="2781224"/>
    <lineage>
        <taxon>Eukaryota</taxon>
        <taxon>Fungi</taxon>
        <taxon>Dikarya</taxon>
        <taxon>Ascomycota</taxon>
        <taxon>Pezizomycotina</taxon>
        <taxon>Dothideomycetes</taxon>
        <taxon>Dothideomycetidae</taxon>
        <taxon>Dothideales</taxon>
        <taxon>Dothioraceae</taxon>
        <taxon>Neodothiora</taxon>
    </lineage>
</organism>
<sequence length="365" mass="40752">MVFLIDLGDEDLLFTYAIFGVQHPTMSAEKKRQISTLHDLLSSSAGRVDQLCDEDHGTKGGHMPPSTTFVAYWLRSSDYEEFAQSKAFADFWNDLPDDAGVWREVMTVPKARYMFAASQEVKWGLATMSELKISNDEGYWGVYRHRLGDVGDTYTSPYVTNTMNSTTSPETAAENVETARPVLSIPQPGSPSIEGEQPIRRGKVTITNPPDNLCFVREGQRQPHVSKEEVDLWIEHISPHAASWIDHLDTNRQKNGVMTFTTHVGRDRVASSDTVVEAAPVAETNQLAFFLDLAHFERAGRSHKGHVQLRKNVMQHYGPGGQMQKLGKAELFVELCVLKSGDLIAEYIGCTEGTGLMWLESDTKN</sequence>
<comment type="caution">
    <text evidence="6">The sequence shown here is derived from an EMBL/GenBank/DDBJ whole genome shotgun (WGS) entry which is preliminary data.</text>
</comment>
<dbReference type="Proteomes" id="UP001562354">
    <property type="component" value="Unassembled WGS sequence"/>
</dbReference>
<evidence type="ECO:0000256" key="3">
    <source>
        <dbReference type="ARBA" id="ARBA00022723"/>
    </source>
</evidence>
<protein>
    <recommendedName>
        <fullName evidence="8">Phenylacetaldoxime dehydratase</fullName>
    </recommendedName>
</protein>
<comment type="cofactor">
    <cofactor evidence="1">
        <name>heme b</name>
        <dbReference type="ChEBI" id="CHEBI:60344"/>
    </cofactor>
</comment>
<keyword evidence="4" id="KW-0408">Iron</keyword>
<dbReference type="EMBL" id="JBFMKM010000013">
    <property type="protein sequence ID" value="KAL1301911.1"/>
    <property type="molecule type" value="Genomic_DNA"/>
</dbReference>
<evidence type="ECO:0000256" key="4">
    <source>
        <dbReference type="ARBA" id="ARBA00023004"/>
    </source>
</evidence>
<dbReference type="GeneID" id="95979788"/>
<name>A0ABR3P887_9PEZI</name>
<keyword evidence="2" id="KW-0349">Heme</keyword>
<dbReference type="RefSeq" id="XP_069198187.1">
    <property type="nucleotide sequence ID" value="XM_069345985.1"/>
</dbReference>
<reference evidence="6 7" key="1">
    <citation type="submission" date="2024-07" db="EMBL/GenBank/DDBJ databases">
        <title>Draft sequence of the Neodothiora populina.</title>
        <authorList>
            <person name="Drown D.D."/>
            <person name="Schuette U.S."/>
            <person name="Buechlein A.B."/>
            <person name="Rusch D.R."/>
            <person name="Winton L.W."/>
            <person name="Adams G.A."/>
        </authorList>
    </citation>
    <scope>NUCLEOTIDE SEQUENCE [LARGE SCALE GENOMIC DNA]</scope>
    <source>
        <strain evidence="6 7">CPC 39397</strain>
    </source>
</reference>